<dbReference type="AlphaFoldDB" id="A0A7D5IRY7"/>
<evidence type="ECO:0000313" key="2">
    <source>
        <dbReference type="Proteomes" id="UP000509638"/>
    </source>
</evidence>
<accession>A0A7D5IRY7</accession>
<evidence type="ECO:0000313" key="1">
    <source>
        <dbReference type="EMBL" id="QLD11097.1"/>
    </source>
</evidence>
<dbReference type="EMBL" id="CP058316">
    <property type="protein sequence ID" value="QLD11097.1"/>
    <property type="molecule type" value="Genomic_DNA"/>
</dbReference>
<organism evidence="1 2">
    <name type="scientific">Microbacterium oleivorans</name>
    <dbReference type="NCBI Taxonomy" id="273677"/>
    <lineage>
        <taxon>Bacteria</taxon>
        <taxon>Bacillati</taxon>
        <taxon>Actinomycetota</taxon>
        <taxon>Actinomycetes</taxon>
        <taxon>Micrococcales</taxon>
        <taxon>Microbacteriaceae</taxon>
        <taxon>Microbacterium</taxon>
    </lineage>
</organism>
<sequence>MTLDLAALLAPPTATAALALETLERWSSPALVNHGIRSWAWARLRAETLGLHHDPELLFVAAMLHDLGVTDAFDAHEIAFESAGGAAGWAFAAGAGWPPQRRERVREVIERHMWRSVEPALDPEGHLLEVATSLDVSGVAPELWDAAALRAVTARHPRLDFTDEFAGCIRAQARRKPQTAAARLDASERIAAGGRVWAGILDEDARGHAVH</sequence>
<name>A0A7D5IRY7_9MICO</name>
<dbReference type="Proteomes" id="UP000509638">
    <property type="component" value="Chromosome"/>
</dbReference>
<dbReference type="RefSeq" id="WP_178010763.1">
    <property type="nucleotide sequence ID" value="NZ_CP058316.1"/>
</dbReference>
<reference evidence="1 2" key="1">
    <citation type="submission" date="2020-06" db="EMBL/GenBank/DDBJ databases">
        <authorList>
            <person name="Jo H."/>
        </authorList>
    </citation>
    <scope>NUCLEOTIDE SEQUENCE [LARGE SCALE GENOMIC DNA]</scope>
    <source>
        <strain evidence="1 2">I46</strain>
    </source>
</reference>
<dbReference type="Gene3D" id="1.10.3210.10">
    <property type="entry name" value="Hypothetical protein af1432"/>
    <property type="match status" value="1"/>
</dbReference>
<gene>
    <name evidence="1" type="ORF">HW566_04450</name>
</gene>
<dbReference type="PANTHER" id="PTHR35569:SF1">
    <property type="entry name" value="CYANAMIDE HYDRATASE DDI2-RELATED"/>
    <property type="match status" value="1"/>
</dbReference>
<proteinExistence type="predicted"/>
<dbReference type="PANTHER" id="PTHR35569">
    <property type="entry name" value="CYANAMIDE HYDRATASE DDI2-RELATED"/>
    <property type="match status" value="1"/>
</dbReference>
<protein>
    <submittedName>
        <fullName evidence="1">Cyanamide hydratase</fullName>
    </submittedName>
</protein>
<dbReference type="SUPFAM" id="SSF109604">
    <property type="entry name" value="HD-domain/PDEase-like"/>
    <property type="match status" value="1"/>
</dbReference>